<dbReference type="PANTHER" id="PTHR43751">
    <property type="entry name" value="SULFATASE"/>
    <property type="match status" value="1"/>
</dbReference>
<evidence type="ECO:0000259" key="3">
    <source>
        <dbReference type="Pfam" id="PF11893"/>
    </source>
</evidence>
<keyword evidence="1" id="KW-0472">Membrane</keyword>
<dbReference type="PIRSF" id="PIRSF004950">
    <property type="entry name" value="Mmb_sulf_HI0842"/>
    <property type="match status" value="1"/>
</dbReference>
<comment type="caution">
    <text evidence="4">The sequence shown here is derived from an EMBL/GenBank/DDBJ whole genome shotgun (WGS) entry which is preliminary data.</text>
</comment>
<feature type="transmembrane region" description="Helical" evidence="1">
    <location>
        <begin position="82"/>
        <end position="105"/>
    </location>
</feature>
<evidence type="ECO:0000313" key="5">
    <source>
        <dbReference type="Proteomes" id="UP000218332"/>
    </source>
</evidence>
<keyword evidence="1" id="KW-1133">Transmembrane helix</keyword>
<evidence type="ECO:0000313" key="4">
    <source>
        <dbReference type="EMBL" id="PAV25873.1"/>
    </source>
</evidence>
<dbReference type="Proteomes" id="UP000218332">
    <property type="component" value="Unassembled WGS sequence"/>
</dbReference>
<reference evidence="4 5" key="1">
    <citation type="submission" date="2017-07" db="EMBL/GenBank/DDBJ databases">
        <title>Tamlnaduibacter salinus (Mi-7) genome sequencing.</title>
        <authorList>
            <person name="Verma A."/>
            <person name="Krishnamurthi S."/>
        </authorList>
    </citation>
    <scope>NUCLEOTIDE SEQUENCE [LARGE SCALE GENOMIC DNA]</scope>
    <source>
        <strain evidence="4 5">Mi-7</strain>
    </source>
</reference>
<dbReference type="InterPro" id="IPR012159">
    <property type="entry name" value="YejM-like"/>
</dbReference>
<feature type="transmembrane region" description="Helical" evidence="1">
    <location>
        <begin position="133"/>
        <end position="154"/>
    </location>
</feature>
<dbReference type="PANTHER" id="PTHR43751:SF3">
    <property type="entry name" value="SULFATASE N-TERMINAL DOMAIN-CONTAINING PROTEIN"/>
    <property type="match status" value="1"/>
</dbReference>
<dbReference type="Pfam" id="PF00884">
    <property type="entry name" value="Sulfatase"/>
    <property type="match status" value="1"/>
</dbReference>
<dbReference type="InterPro" id="IPR000917">
    <property type="entry name" value="Sulfatase_N"/>
</dbReference>
<feature type="transmembrane region" description="Helical" evidence="1">
    <location>
        <begin position="166"/>
        <end position="183"/>
    </location>
</feature>
<gene>
    <name evidence="4" type="ORF">CF392_08755</name>
</gene>
<dbReference type="Gene3D" id="3.40.720.10">
    <property type="entry name" value="Alkaline Phosphatase, subunit A"/>
    <property type="match status" value="1"/>
</dbReference>
<feature type="domain" description="Sulfatase N-terminal" evidence="2">
    <location>
        <begin position="256"/>
        <end position="533"/>
    </location>
</feature>
<protein>
    <submittedName>
        <fullName evidence="4">Hydrolase</fullName>
    </submittedName>
</protein>
<feature type="transmembrane region" description="Helical" evidence="1">
    <location>
        <begin position="55"/>
        <end position="75"/>
    </location>
</feature>
<keyword evidence="4" id="KW-0378">Hydrolase</keyword>
<dbReference type="RefSeq" id="WP_095611078.1">
    <property type="nucleotide sequence ID" value="NZ_NMPM01000046.1"/>
</dbReference>
<keyword evidence="5" id="KW-1185">Reference proteome</keyword>
<name>A0A2A2I4B3_9GAMM</name>
<feature type="domain" description="Inner membrane protein YejM N-terminal" evidence="3">
    <location>
        <begin position="7"/>
        <end position="249"/>
    </location>
</feature>
<keyword evidence="1" id="KW-0812">Transmembrane</keyword>
<organism evidence="4 5">
    <name type="scientific">Tamilnaduibacter salinus</name>
    <dbReference type="NCBI Taxonomy" id="1484056"/>
    <lineage>
        <taxon>Bacteria</taxon>
        <taxon>Pseudomonadati</taxon>
        <taxon>Pseudomonadota</taxon>
        <taxon>Gammaproteobacteria</taxon>
        <taxon>Pseudomonadales</taxon>
        <taxon>Marinobacteraceae</taxon>
        <taxon>Tamilnaduibacter</taxon>
    </lineage>
</organism>
<evidence type="ECO:0000259" key="2">
    <source>
        <dbReference type="Pfam" id="PF00884"/>
    </source>
</evidence>
<dbReference type="CDD" id="cd16148">
    <property type="entry name" value="sulfatase_like"/>
    <property type="match status" value="1"/>
</dbReference>
<dbReference type="InterPro" id="IPR024588">
    <property type="entry name" value="YejM_N"/>
</dbReference>
<feature type="transmembrane region" description="Helical" evidence="1">
    <location>
        <begin position="12"/>
        <end position="35"/>
    </location>
</feature>
<evidence type="ECO:0000256" key="1">
    <source>
        <dbReference type="SAM" id="Phobius"/>
    </source>
</evidence>
<accession>A0A2A2I4B3</accession>
<dbReference type="EMBL" id="NMPM01000046">
    <property type="protein sequence ID" value="PAV25873.1"/>
    <property type="molecule type" value="Genomic_DNA"/>
</dbReference>
<proteinExistence type="predicted"/>
<dbReference type="Pfam" id="PF11893">
    <property type="entry name" value="DUF3413"/>
    <property type="match status" value="1"/>
</dbReference>
<sequence length="623" mass="69952">MMTLISQQKRDTVNWVAWFTFANGLIALLVGLRYLQWINIPDATTAAYVTALYPGQFAVIAWLCGLPLLIVALVLPARASRLIAIGVATAGIGLLALDTVVYSLYRFHLSGFVLELALGAGGQAFTLSATTEAYAGGGVLAILLAEIALAGLLLRYRPGGRWLGGAFALLFATQLTAHGWHAWADANYDSRITSVTRHIPLYYATTAKRFMKAQGLVDPQAVRENQTPQSLASARNQGQLNYPVEPMDCSPPADPKNVLVIVMDAVRWDMLTEQYMPAVSELKQTSQVFKHHYSNGNATKPGLFTLFYGIPASYWDAFTAAQQPPVMIERMQSLDYDTKVLGSATLVSPAFERNVFSSIEDLRLETPGKKPWQRDVRITQDWLDFTASREARGDQDPFFGFLFYDTTHSYEVPEDYPRFKPYWNVNRFALDNDFDPEPFKNAYKTATHYVDGKIRKVLDDLRERDLMDDTIVMITADHGQEFNEHGMNYWGHGSNFGDYQLHVPMVIHWPGMAPRTYNHRTQHFDVAPALVRHGLGCEATPPRRFTSDYGLFNEGRLGWNMSHSYMDYALLMPGYHLVKHASGTVELLDTETLKPASGKSIPGDTMQEVLREMSRFYKQPDAE</sequence>
<dbReference type="AlphaFoldDB" id="A0A2A2I4B3"/>
<dbReference type="InterPro" id="IPR052701">
    <property type="entry name" value="GAG_Ulvan_Degrading_Sulfatases"/>
</dbReference>
<dbReference type="SUPFAM" id="SSF53649">
    <property type="entry name" value="Alkaline phosphatase-like"/>
    <property type="match status" value="1"/>
</dbReference>
<dbReference type="GO" id="GO:0016787">
    <property type="term" value="F:hydrolase activity"/>
    <property type="evidence" value="ECO:0007669"/>
    <property type="project" value="UniProtKB-KW"/>
</dbReference>
<dbReference type="InterPro" id="IPR017850">
    <property type="entry name" value="Alkaline_phosphatase_core_sf"/>
</dbReference>